<protein>
    <submittedName>
        <fullName evidence="4">NAD(P)H dehydrogenase (Quinone):NADPH-dependent FMN reductase</fullName>
    </submittedName>
</protein>
<dbReference type="InterPro" id="IPR005025">
    <property type="entry name" value="FMN_Rdtase-like_dom"/>
</dbReference>
<organism evidence="4 5">
    <name type="scientific">Chlorobium ferrooxidans DSM 13031</name>
    <dbReference type="NCBI Taxonomy" id="377431"/>
    <lineage>
        <taxon>Bacteria</taxon>
        <taxon>Pseudomonadati</taxon>
        <taxon>Chlorobiota</taxon>
        <taxon>Chlorobiia</taxon>
        <taxon>Chlorobiales</taxon>
        <taxon>Chlorobiaceae</taxon>
        <taxon>Chlorobium/Pelodictyon group</taxon>
        <taxon>Chlorobium</taxon>
    </lineage>
</organism>
<dbReference type="InterPro" id="IPR029039">
    <property type="entry name" value="Flavoprotein-like_sf"/>
</dbReference>
<dbReference type="AlphaFoldDB" id="Q0YSS0"/>
<dbReference type="SUPFAM" id="SSF52218">
    <property type="entry name" value="Flavoproteins"/>
    <property type="match status" value="1"/>
</dbReference>
<name>Q0YSS0_9CHLB</name>
<gene>
    <name evidence="4" type="ORF">CferDRAFT_1474</name>
</gene>
<evidence type="ECO:0000256" key="2">
    <source>
        <dbReference type="ARBA" id="ARBA00022643"/>
    </source>
</evidence>
<dbReference type="PANTHER" id="PTHR43278:SF4">
    <property type="entry name" value="NAD(P)H-DEPENDENT FMN-CONTAINING OXIDOREDUCTASE YWQN-RELATED"/>
    <property type="match status" value="1"/>
</dbReference>
<reference evidence="4 5" key="1">
    <citation type="submission" date="2006-07" db="EMBL/GenBank/DDBJ databases">
        <title>Annotation of the draft genome assembly of Chlorobium ferroxidans DSM 13031.</title>
        <authorList>
            <consortium name="US DOE Joint Genome Institute (JGI-ORNL)"/>
            <person name="Larimer F."/>
            <person name="Land M."/>
            <person name="Hauser L."/>
        </authorList>
    </citation>
    <scope>NUCLEOTIDE SEQUENCE [LARGE SCALE GENOMIC DNA]</scope>
    <source>
        <strain evidence="4 5">DSM 13031</strain>
    </source>
</reference>
<dbReference type="EMBL" id="AASE01000005">
    <property type="protein sequence ID" value="EAT59326.1"/>
    <property type="molecule type" value="Genomic_DNA"/>
</dbReference>
<keyword evidence="1" id="KW-0285">Flavoprotein</keyword>
<comment type="caution">
    <text evidence="4">The sequence shown here is derived from an EMBL/GenBank/DDBJ whole genome shotgun (WGS) entry which is preliminary data.</text>
</comment>
<accession>Q0YSS0</accession>
<dbReference type="PANTHER" id="PTHR43278">
    <property type="entry name" value="NAD(P)H-DEPENDENT FMN-CONTAINING OXIDOREDUCTASE YWQN-RELATED"/>
    <property type="match status" value="1"/>
</dbReference>
<dbReference type="GO" id="GO:0016491">
    <property type="term" value="F:oxidoreductase activity"/>
    <property type="evidence" value="ECO:0007669"/>
    <property type="project" value="InterPro"/>
</dbReference>
<keyword evidence="5" id="KW-1185">Reference proteome</keyword>
<keyword evidence="2" id="KW-0288">FMN</keyword>
<dbReference type="InterPro" id="IPR051796">
    <property type="entry name" value="ISF_SsuE-like"/>
</dbReference>
<evidence type="ECO:0000313" key="5">
    <source>
        <dbReference type="Proteomes" id="UP000004162"/>
    </source>
</evidence>
<evidence type="ECO:0000313" key="4">
    <source>
        <dbReference type="EMBL" id="EAT59326.1"/>
    </source>
</evidence>
<dbReference type="Pfam" id="PF03358">
    <property type="entry name" value="FMN_red"/>
    <property type="match status" value="1"/>
</dbReference>
<dbReference type="Proteomes" id="UP000004162">
    <property type="component" value="Unassembled WGS sequence"/>
</dbReference>
<sequence>MRKNADNRKPMQNIMNVIAINGSPKQDGNTFHALAGVGSELQKNGIGFEIIHVGNKPVRGCMACGACARNRDEKCSITSDPLNEWIQQIKNADGIILGSPVYFAGVAGTMKCFLDRVFYVAACNGGLFRQKVAASVVAVRRTGGSSTFDCLNHYLTFAEMIQATSNYWNITHGRTPGEVLQDGEGVQIMEVLGRNMAWLLRMREATKNTLPGPEPVSKIMTSFIR</sequence>
<evidence type="ECO:0000256" key="1">
    <source>
        <dbReference type="ARBA" id="ARBA00022630"/>
    </source>
</evidence>
<evidence type="ECO:0000259" key="3">
    <source>
        <dbReference type="Pfam" id="PF03358"/>
    </source>
</evidence>
<reference evidence="4 5" key="2">
    <citation type="submission" date="2006-07" db="EMBL/GenBank/DDBJ databases">
        <title>Sequencing of the draft genome and assembly of Chlorobium ferroxidans DSM 13031.</title>
        <authorList>
            <consortium name="US DOE Joint Genome Institute (JGI-PGF)"/>
            <person name="Copeland A."/>
            <person name="Lucas S."/>
            <person name="Lapidus A."/>
            <person name="Barry K."/>
            <person name="Glavina del Rio T."/>
            <person name="Dalin E."/>
            <person name="Tice H."/>
            <person name="Bruce D."/>
            <person name="Pitluck S."/>
            <person name="Richardson P."/>
        </authorList>
    </citation>
    <scope>NUCLEOTIDE SEQUENCE [LARGE SCALE GENOMIC DNA]</scope>
    <source>
        <strain evidence="4 5">DSM 13031</strain>
    </source>
</reference>
<proteinExistence type="predicted"/>
<dbReference type="Gene3D" id="3.40.50.360">
    <property type="match status" value="1"/>
</dbReference>
<feature type="domain" description="NADPH-dependent FMN reductase-like" evidence="3">
    <location>
        <begin position="15"/>
        <end position="173"/>
    </location>
</feature>